<dbReference type="RefSeq" id="WP_089999844.1">
    <property type="nucleotide sequence ID" value="NZ_FOBV01000004.1"/>
</dbReference>
<dbReference type="OrthoDB" id="1261575at2"/>
<proteinExistence type="predicted"/>
<evidence type="ECO:0000313" key="2">
    <source>
        <dbReference type="Proteomes" id="UP000199450"/>
    </source>
</evidence>
<dbReference type="EMBL" id="FOBV01000004">
    <property type="protein sequence ID" value="SEM55292.1"/>
    <property type="molecule type" value="Genomic_DNA"/>
</dbReference>
<dbReference type="Proteomes" id="UP000199450">
    <property type="component" value="Unassembled WGS sequence"/>
</dbReference>
<sequence length="97" mass="11605">MLEENIDTENLFKLSAEYVNNILKDEEILQELKESCENENMQLINKNISYILYDKNELFKNSYKIEVSIECKMKSIGSYILYLDKDQNFIDEFFVIN</sequence>
<name>A0A1H7Z9L5_9FLAO</name>
<dbReference type="STRING" id="295069.SAMN05421856_104141"/>
<keyword evidence="2" id="KW-1185">Reference proteome</keyword>
<accession>A0A1H7Z9L5</accession>
<evidence type="ECO:0000313" key="1">
    <source>
        <dbReference type="EMBL" id="SEM55292.1"/>
    </source>
</evidence>
<protein>
    <submittedName>
        <fullName evidence="1">Uncharacterized protein</fullName>
    </submittedName>
</protein>
<gene>
    <name evidence="1" type="ORF">SAMN05421856_104141</name>
</gene>
<dbReference type="AlphaFoldDB" id="A0A1H7Z9L5"/>
<organism evidence="1 2">
    <name type="scientific">Chryseobacterium taichungense</name>
    <dbReference type="NCBI Taxonomy" id="295069"/>
    <lineage>
        <taxon>Bacteria</taxon>
        <taxon>Pseudomonadati</taxon>
        <taxon>Bacteroidota</taxon>
        <taxon>Flavobacteriia</taxon>
        <taxon>Flavobacteriales</taxon>
        <taxon>Weeksellaceae</taxon>
        <taxon>Chryseobacterium group</taxon>
        <taxon>Chryseobacterium</taxon>
    </lineage>
</organism>
<reference evidence="2" key="1">
    <citation type="submission" date="2016-10" db="EMBL/GenBank/DDBJ databases">
        <authorList>
            <person name="Varghese N."/>
            <person name="Submissions S."/>
        </authorList>
    </citation>
    <scope>NUCLEOTIDE SEQUENCE [LARGE SCALE GENOMIC DNA]</scope>
    <source>
        <strain evidence="2">DSM 17453</strain>
    </source>
</reference>